<dbReference type="Pfam" id="PF05190">
    <property type="entry name" value="MutS_IV"/>
    <property type="match status" value="1"/>
</dbReference>
<dbReference type="PROSITE" id="PS00486">
    <property type="entry name" value="DNA_MISMATCH_REPAIR_2"/>
    <property type="match status" value="1"/>
</dbReference>
<dbReference type="GO" id="GO:0006312">
    <property type="term" value="P:mitotic recombination"/>
    <property type="evidence" value="ECO:0007669"/>
    <property type="project" value="TreeGrafter"/>
</dbReference>
<keyword evidence="6" id="KW-0067">ATP-binding</keyword>
<keyword evidence="7 11" id="KW-0238">DNA-binding</keyword>
<dbReference type="EMBL" id="JARQWQ010000007">
    <property type="protein sequence ID" value="KAK2570599.1"/>
    <property type="molecule type" value="Genomic_DNA"/>
</dbReference>
<evidence type="ECO:0000256" key="5">
    <source>
        <dbReference type="ARBA" id="ARBA00022763"/>
    </source>
</evidence>
<keyword evidence="4 11" id="KW-0547">Nucleotide-binding</keyword>
<evidence type="ECO:0000259" key="12">
    <source>
        <dbReference type="PROSITE" id="PS00486"/>
    </source>
</evidence>
<dbReference type="SUPFAM" id="SSF52540">
    <property type="entry name" value="P-loop containing nucleoside triphosphate hydrolases"/>
    <property type="match status" value="1"/>
</dbReference>
<dbReference type="Proteomes" id="UP001249851">
    <property type="component" value="Unassembled WGS sequence"/>
</dbReference>
<dbReference type="GO" id="GO:0032301">
    <property type="term" value="C:MutSalpha complex"/>
    <property type="evidence" value="ECO:0007669"/>
    <property type="project" value="TreeGrafter"/>
</dbReference>
<dbReference type="CDD" id="cd03285">
    <property type="entry name" value="ABC_MSH2_euk"/>
    <property type="match status" value="1"/>
</dbReference>
<evidence type="ECO:0000256" key="4">
    <source>
        <dbReference type="ARBA" id="ARBA00022741"/>
    </source>
</evidence>
<reference evidence="13" key="1">
    <citation type="journal article" date="2023" name="G3 (Bethesda)">
        <title>Whole genome assembly and annotation of the endangered Caribbean coral Acropora cervicornis.</title>
        <authorList>
            <person name="Selwyn J.D."/>
            <person name="Vollmer S.V."/>
        </authorList>
    </citation>
    <scope>NUCLEOTIDE SEQUENCE</scope>
    <source>
        <strain evidence="13">K2</strain>
    </source>
</reference>
<evidence type="ECO:0000313" key="13">
    <source>
        <dbReference type="EMBL" id="KAK2570599.1"/>
    </source>
</evidence>
<comment type="caution">
    <text evidence="13">The sequence shown here is derived from an EMBL/GenBank/DDBJ whole genome shotgun (WGS) entry which is preliminary data.</text>
</comment>
<dbReference type="InterPro" id="IPR007861">
    <property type="entry name" value="DNA_mismatch_repair_MutS_clamp"/>
</dbReference>
<dbReference type="InterPro" id="IPR036678">
    <property type="entry name" value="MutS_con_dom_sf"/>
</dbReference>
<dbReference type="Gene3D" id="3.30.420.110">
    <property type="entry name" value="MutS, connector domain"/>
    <property type="match status" value="1"/>
</dbReference>
<dbReference type="GO" id="GO:0030983">
    <property type="term" value="F:mismatched DNA binding"/>
    <property type="evidence" value="ECO:0007669"/>
    <property type="project" value="InterPro"/>
</dbReference>
<sequence length="856" mass="95371">MAVQPCQQFSLDGAAEQGFLAFYRSLPEKPETTFRVFDRSDYYTVHGPDALFAAKDVFKTTSVVKHLGSGDKKVPSVILSKMNFESTVRDLLLVRQYRVEMYRASSKGSKNTSAWELVAKASPGNLQQFEDILFGNNDMSVSTVVMSIKLGTDNGQRLVGASYADPAARKLGVCEFVDNDQFSNLEALLVQLGPKECLLPQHDTSPDSTKVLEVIQRSNALVTDRKKAEFSNKDIVQDLNRLLKMGASGNSATLRGNKSMCLVGLLNKCKTAQEERLDIVEVFFEDTELRQTIQEELRKVPDFSRLAKKFQRQKATLQDCVRVYQALHRLPTFNGVLAAYQGNHHELIRDCFTSPLQDLVQDFEKFTELVETTVDLDQVENHEYLIKASFDEGLQECREKMDEILEQIPIELNKVMQNVHAARDMALEAGKSIKLESNNQYGYFFRITKKEEKALRGNKHYTTIDTRKDGIRFNNSALRQLNERFQALKETYNEVQSKLANEVIKVAGGYSEPMQMLSDIIANIDALISFAHVSANAPVPYIRPKMTPKGEGHISLQMARHPCLEVQDDVAFIANDITLERGQNEFLIITGPNMGGKSTYIRQTGVIVLMAQLGCFVPCSSAEIAITDSILARVGSGDSQLKGVSTFMSEMLETASILRSATENSLIIIDELGRGTSTYDGFGLAWAISQNIATKIHCFCLFATHFHELTSLSDEVPTVKNLHVTAMTSSGTLTLLYKVKPGVCDQSFGIHVAELAHFPKSVIEFAKQKAAELEDFQGNTAALGEGIVDPDTGTSPAKRRRLIKQDGEEIIKDFLTQVAKLSVETMTEGQLAHEMSILKDKMLARKDPYIQDLLAN</sequence>
<dbReference type="PIRSF" id="PIRSF005813">
    <property type="entry name" value="MSH2"/>
    <property type="match status" value="1"/>
</dbReference>
<comment type="similarity">
    <text evidence="2 11">Belongs to the DNA mismatch repair MutS family.</text>
</comment>
<dbReference type="PANTHER" id="PTHR11361:SF35">
    <property type="entry name" value="DNA MISMATCH REPAIR PROTEIN MSH2"/>
    <property type="match status" value="1"/>
</dbReference>
<dbReference type="Gene3D" id="3.40.50.300">
    <property type="entry name" value="P-loop containing nucleotide triphosphate hydrolases"/>
    <property type="match status" value="1"/>
</dbReference>
<accession>A0AAD9QZX8</accession>
<keyword evidence="5 11" id="KW-0227">DNA damage</keyword>
<dbReference type="GO" id="GO:0005524">
    <property type="term" value="F:ATP binding"/>
    <property type="evidence" value="ECO:0007669"/>
    <property type="project" value="UniProtKB-KW"/>
</dbReference>
<dbReference type="InterPro" id="IPR000432">
    <property type="entry name" value="DNA_mismatch_repair_MutS_C"/>
</dbReference>
<dbReference type="Pfam" id="PF00488">
    <property type="entry name" value="MutS_V"/>
    <property type="match status" value="1"/>
</dbReference>
<protein>
    <recommendedName>
        <fullName evidence="3">DNA mismatch repair protein Msh2</fullName>
    </recommendedName>
    <alternativeName>
        <fullName evidence="10">MutS protein homolog 2</fullName>
    </alternativeName>
</protein>
<dbReference type="GO" id="GO:0140664">
    <property type="term" value="F:ATP-dependent DNA damage sensor activity"/>
    <property type="evidence" value="ECO:0007669"/>
    <property type="project" value="InterPro"/>
</dbReference>
<dbReference type="InterPro" id="IPR036187">
    <property type="entry name" value="DNA_mismatch_repair_MutS_sf"/>
</dbReference>
<dbReference type="Pfam" id="PF05192">
    <property type="entry name" value="MutS_III"/>
    <property type="match status" value="1"/>
</dbReference>
<evidence type="ECO:0000256" key="6">
    <source>
        <dbReference type="ARBA" id="ARBA00022840"/>
    </source>
</evidence>
<dbReference type="SUPFAM" id="SSF48334">
    <property type="entry name" value="DNA repair protein MutS, domain III"/>
    <property type="match status" value="1"/>
</dbReference>
<dbReference type="FunFam" id="3.40.50.300:FF:000523">
    <property type="entry name" value="DNA mismatch repair protein"/>
    <property type="match status" value="1"/>
</dbReference>
<keyword evidence="14" id="KW-1185">Reference proteome</keyword>
<evidence type="ECO:0000256" key="8">
    <source>
        <dbReference type="ARBA" id="ARBA00023204"/>
    </source>
</evidence>
<dbReference type="Gene3D" id="1.10.1420.10">
    <property type="match status" value="2"/>
</dbReference>
<dbReference type="InterPro" id="IPR016151">
    <property type="entry name" value="DNA_mismatch_repair_MutS_N"/>
</dbReference>
<comment type="function">
    <text evidence="11">Component of the post-replicative DNA mismatch repair system (MMR).</text>
</comment>
<gene>
    <name evidence="13" type="ORF">P5673_004282</name>
</gene>
<dbReference type="GO" id="GO:0006298">
    <property type="term" value="P:mismatch repair"/>
    <property type="evidence" value="ECO:0007669"/>
    <property type="project" value="InterPro"/>
</dbReference>
<proteinExistence type="inferred from homology"/>
<evidence type="ECO:0000256" key="1">
    <source>
        <dbReference type="ARBA" id="ARBA00004123"/>
    </source>
</evidence>
<dbReference type="InterPro" id="IPR045076">
    <property type="entry name" value="MutS"/>
</dbReference>
<keyword evidence="9" id="KW-0539">Nucleus</keyword>
<dbReference type="InterPro" id="IPR007695">
    <property type="entry name" value="DNA_mismatch_repair_MutS-lik_N"/>
</dbReference>
<dbReference type="InterPro" id="IPR011184">
    <property type="entry name" value="DNA_mismatch_repair_Msh2"/>
</dbReference>
<evidence type="ECO:0000256" key="11">
    <source>
        <dbReference type="RuleBase" id="RU003756"/>
    </source>
</evidence>
<dbReference type="InterPro" id="IPR007860">
    <property type="entry name" value="DNA_mmatch_repair_MutS_con_dom"/>
</dbReference>
<feature type="domain" description="DNA mismatch repair proteins mutS family" evidence="12">
    <location>
        <begin position="665"/>
        <end position="681"/>
    </location>
</feature>
<keyword evidence="8 11" id="KW-0234">DNA repair</keyword>
<dbReference type="FunFam" id="3.30.420.110:FF:000002">
    <property type="entry name" value="DNA mismatch repair protein"/>
    <property type="match status" value="1"/>
</dbReference>
<dbReference type="AlphaFoldDB" id="A0AAD9QZX8"/>
<evidence type="ECO:0000256" key="2">
    <source>
        <dbReference type="ARBA" id="ARBA00006271"/>
    </source>
</evidence>
<dbReference type="Gene3D" id="3.40.1170.10">
    <property type="entry name" value="DNA repair protein MutS, domain I"/>
    <property type="match status" value="1"/>
</dbReference>
<evidence type="ECO:0000256" key="10">
    <source>
        <dbReference type="ARBA" id="ARBA00029795"/>
    </source>
</evidence>
<reference evidence="13" key="2">
    <citation type="journal article" date="2023" name="Science">
        <title>Genomic signatures of disease resistance in endangered staghorn corals.</title>
        <authorList>
            <person name="Vollmer S.V."/>
            <person name="Selwyn J.D."/>
            <person name="Despard B.A."/>
            <person name="Roesel C.L."/>
        </authorList>
    </citation>
    <scope>NUCLEOTIDE SEQUENCE</scope>
    <source>
        <strain evidence="13">K2</strain>
    </source>
</reference>
<dbReference type="InterPro" id="IPR027417">
    <property type="entry name" value="P-loop_NTPase"/>
</dbReference>
<dbReference type="Pfam" id="PF01624">
    <property type="entry name" value="MutS_I"/>
    <property type="match status" value="1"/>
</dbReference>
<comment type="subcellular location">
    <subcellularLocation>
        <location evidence="1">Nucleus</location>
    </subcellularLocation>
</comment>
<dbReference type="InterPro" id="IPR032642">
    <property type="entry name" value="Msh2_ATP-bd"/>
</dbReference>
<name>A0AAD9QZX8_ACRCE</name>
<dbReference type="FunFam" id="3.40.1170.10:FF:000003">
    <property type="entry name" value="DNA mismatch repair protein"/>
    <property type="match status" value="1"/>
</dbReference>
<dbReference type="SMART" id="SM00534">
    <property type="entry name" value="MUTSac"/>
    <property type="match status" value="1"/>
</dbReference>
<dbReference type="SMART" id="SM00533">
    <property type="entry name" value="MUTSd"/>
    <property type="match status" value="1"/>
</dbReference>
<evidence type="ECO:0000256" key="3">
    <source>
        <dbReference type="ARBA" id="ARBA00019549"/>
    </source>
</evidence>
<dbReference type="InterPro" id="IPR007696">
    <property type="entry name" value="DNA_mismatch_repair_MutS_core"/>
</dbReference>
<evidence type="ECO:0000256" key="9">
    <source>
        <dbReference type="ARBA" id="ARBA00023242"/>
    </source>
</evidence>
<dbReference type="Pfam" id="PF05188">
    <property type="entry name" value="MutS_II"/>
    <property type="match status" value="1"/>
</dbReference>
<dbReference type="PANTHER" id="PTHR11361">
    <property type="entry name" value="DNA MISMATCH REPAIR PROTEIN MUTS FAMILY MEMBER"/>
    <property type="match status" value="1"/>
</dbReference>
<evidence type="ECO:0000313" key="14">
    <source>
        <dbReference type="Proteomes" id="UP001249851"/>
    </source>
</evidence>
<organism evidence="13 14">
    <name type="scientific">Acropora cervicornis</name>
    <name type="common">Staghorn coral</name>
    <dbReference type="NCBI Taxonomy" id="6130"/>
    <lineage>
        <taxon>Eukaryota</taxon>
        <taxon>Metazoa</taxon>
        <taxon>Cnidaria</taxon>
        <taxon>Anthozoa</taxon>
        <taxon>Hexacorallia</taxon>
        <taxon>Scleractinia</taxon>
        <taxon>Astrocoeniina</taxon>
        <taxon>Acroporidae</taxon>
        <taxon>Acropora</taxon>
    </lineage>
</organism>
<evidence type="ECO:0000256" key="7">
    <source>
        <dbReference type="ARBA" id="ARBA00023125"/>
    </source>
</evidence>